<dbReference type="EMBL" id="CP138590">
    <property type="protein sequence ID" value="WPH03940.1"/>
    <property type="molecule type" value="Genomic_DNA"/>
</dbReference>
<dbReference type="Gene3D" id="3.40.50.1820">
    <property type="entry name" value="alpha/beta hydrolase"/>
    <property type="match status" value="1"/>
</dbReference>
<name>A0AAQ3M9U6_9PEZI</name>
<reference evidence="4 5" key="1">
    <citation type="submission" date="2023-11" db="EMBL/GenBank/DDBJ databases">
        <title>An acidophilic fungus is an integral part of prey digestion in a carnivorous sundew plant.</title>
        <authorList>
            <person name="Tsai I.J."/>
        </authorList>
    </citation>
    <scope>NUCLEOTIDE SEQUENCE [LARGE SCALE GENOMIC DNA]</scope>
    <source>
        <strain evidence="4">169a</strain>
    </source>
</reference>
<protein>
    <submittedName>
        <fullName evidence="4">Alpha/beta-hydrolase</fullName>
    </submittedName>
</protein>
<proteinExistence type="predicted"/>
<dbReference type="PANTHER" id="PTHR48081:SF8">
    <property type="entry name" value="ALPHA_BETA HYDROLASE FOLD-3 DOMAIN-CONTAINING PROTEIN-RELATED"/>
    <property type="match status" value="1"/>
</dbReference>
<dbReference type="GO" id="GO:0016787">
    <property type="term" value="F:hydrolase activity"/>
    <property type="evidence" value="ECO:0007669"/>
    <property type="project" value="UniProtKB-KW"/>
</dbReference>
<gene>
    <name evidence="4" type="ORF">R9X50_00682300</name>
</gene>
<dbReference type="AlphaFoldDB" id="A0AAQ3M9U6"/>
<dbReference type="SUPFAM" id="SSF53474">
    <property type="entry name" value="alpha/beta-Hydrolases"/>
    <property type="match status" value="1"/>
</dbReference>
<organism evidence="4 5">
    <name type="scientific">Acrodontium crateriforme</name>
    <dbReference type="NCBI Taxonomy" id="150365"/>
    <lineage>
        <taxon>Eukaryota</taxon>
        <taxon>Fungi</taxon>
        <taxon>Dikarya</taxon>
        <taxon>Ascomycota</taxon>
        <taxon>Pezizomycotina</taxon>
        <taxon>Dothideomycetes</taxon>
        <taxon>Dothideomycetidae</taxon>
        <taxon>Mycosphaerellales</taxon>
        <taxon>Teratosphaeriaceae</taxon>
        <taxon>Acrodontium</taxon>
    </lineage>
</organism>
<evidence type="ECO:0000313" key="5">
    <source>
        <dbReference type="Proteomes" id="UP001303373"/>
    </source>
</evidence>
<dbReference type="PANTHER" id="PTHR48081">
    <property type="entry name" value="AB HYDROLASE SUPERFAMILY PROTEIN C4A8.06C"/>
    <property type="match status" value="1"/>
</dbReference>
<dbReference type="Proteomes" id="UP001303373">
    <property type="component" value="Chromosome 11"/>
</dbReference>
<dbReference type="Pfam" id="PF07859">
    <property type="entry name" value="Abhydrolase_3"/>
    <property type="match status" value="1"/>
</dbReference>
<keyword evidence="1" id="KW-0378">Hydrolase</keyword>
<dbReference type="InterPro" id="IPR029058">
    <property type="entry name" value="AB_hydrolase_fold"/>
</dbReference>
<feature type="region of interest" description="Disordered" evidence="2">
    <location>
        <begin position="34"/>
        <end position="53"/>
    </location>
</feature>
<evidence type="ECO:0000256" key="1">
    <source>
        <dbReference type="ARBA" id="ARBA00022801"/>
    </source>
</evidence>
<sequence>MCNTRKREEICCSSAIGPPQYASDDPKIDSMTLENHDPSVSGRSDLLPKESTKERSIKVTRKTTRSYFMFTAQHLIKPFKNSTTEIATTHTGGSEKLIAPKKGTKNVQVQEQMIEGICLYTLQPKKSPCGEKRRRLSKRRLYYFAGGGWQNPPSIDHWRMTSEIAIQVPDISVHLVSYPLAPQSPAPEAFPRLLKLYRSLLLEAQEAGEGVILAGDSAGGNVVLAVTLAALADDPKAPCPTSILAISPSTDLRRQNPDMLKVEKHDPILSLRFVKGTADAWRGDWDASDPRLSPLFANVDILANRGVHVHGVTGTYDILAPDATLFREKCNDAGVQGEWLEWEKQFHCFPLAFTYKVPESVQGKDWILDLLTRCP</sequence>
<evidence type="ECO:0000256" key="2">
    <source>
        <dbReference type="SAM" id="MobiDB-lite"/>
    </source>
</evidence>
<accession>A0AAQ3M9U6</accession>
<feature type="domain" description="Alpha/beta hydrolase fold-3" evidence="3">
    <location>
        <begin position="142"/>
        <end position="350"/>
    </location>
</feature>
<evidence type="ECO:0000313" key="4">
    <source>
        <dbReference type="EMBL" id="WPH03940.1"/>
    </source>
</evidence>
<evidence type="ECO:0000259" key="3">
    <source>
        <dbReference type="Pfam" id="PF07859"/>
    </source>
</evidence>
<keyword evidence="5" id="KW-1185">Reference proteome</keyword>
<dbReference type="InterPro" id="IPR050300">
    <property type="entry name" value="GDXG_lipolytic_enzyme"/>
</dbReference>
<dbReference type="InterPro" id="IPR013094">
    <property type="entry name" value="AB_hydrolase_3"/>
</dbReference>